<sequence>MFVEHLSLRARHTMNSTASPPVLPNPFTPMAFLPPDIAYQNMIATHVYVGTLSVLIWDILNNARHDLFAVFTYPVKVPSVVYQISRSAAFTFSLCTVIYQTAAVSIPCSRFCRIIDWLFAVAVASTALLFLIRVLAIFERNKPARIFFCVMWLAVLAGVLAPSQGLAGDNIGPTKHCINVKIETYVGIAGIIPLVNDTLVFLAISWRLARISYASNPLRGGIAAFFRGDYLPAFSRGLLQDGQVYYLTTVTTSLLTVIVFYFPLIPVVYRAMFAVPNAALMNIMACRVYRRTKSGKYYRKESHNISTNLGSSKANDAVIPLSFAGKRNGKTGSAISKGMGNKHGDVIEIVKTVEHNRLEDDKGIGYGRGTDASTIV</sequence>
<feature type="transmembrane region" description="Helical" evidence="1">
    <location>
        <begin position="185"/>
        <end position="209"/>
    </location>
</feature>
<protein>
    <submittedName>
        <fullName evidence="2">Uncharacterized protein</fullName>
    </submittedName>
</protein>
<feature type="transmembrane region" description="Helical" evidence="1">
    <location>
        <begin position="117"/>
        <end position="138"/>
    </location>
</feature>
<gene>
    <name evidence="2" type="ORF">AAE3_LOCUS4979</name>
</gene>
<feature type="transmembrane region" description="Helical" evidence="1">
    <location>
        <begin position="145"/>
        <end position="165"/>
    </location>
</feature>
<keyword evidence="1" id="KW-0472">Membrane</keyword>
<dbReference type="OrthoDB" id="3038990at2759"/>
<evidence type="ECO:0000313" key="2">
    <source>
        <dbReference type="EMBL" id="CAA7262458.1"/>
    </source>
</evidence>
<feature type="transmembrane region" description="Helical" evidence="1">
    <location>
        <begin position="268"/>
        <end position="289"/>
    </location>
</feature>
<keyword evidence="3" id="KW-1185">Reference proteome</keyword>
<dbReference type="EMBL" id="CACVBS010000036">
    <property type="protein sequence ID" value="CAA7262458.1"/>
    <property type="molecule type" value="Genomic_DNA"/>
</dbReference>
<dbReference type="Proteomes" id="UP000467700">
    <property type="component" value="Unassembled WGS sequence"/>
</dbReference>
<evidence type="ECO:0000313" key="3">
    <source>
        <dbReference type="Proteomes" id="UP000467700"/>
    </source>
</evidence>
<dbReference type="AlphaFoldDB" id="A0A8S0WZ43"/>
<reference evidence="2 3" key="1">
    <citation type="submission" date="2020-01" db="EMBL/GenBank/DDBJ databases">
        <authorList>
            <person name="Gupta K D."/>
        </authorList>
    </citation>
    <scope>NUCLEOTIDE SEQUENCE [LARGE SCALE GENOMIC DNA]</scope>
</reference>
<organism evidence="2 3">
    <name type="scientific">Cyclocybe aegerita</name>
    <name type="common">Black poplar mushroom</name>
    <name type="synonym">Agrocybe aegerita</name>
    <dbReference type="NCBI Taxonomy" id="1973307"/>
    <lineage>
        <taxon>Eukaryota</taxon>
        <taxon>Fungi</taxon>
        <taxon>Dikarya</taxon>
        <taxon>Basidiomycota</taxon>
        <taxon>Agaricomycotina</taxon>
        <taxon>Agaricomycetes</taxon>
        <taxon>Agaricomycetidae</taxon>
        <taxon>Agaricales</taxon>
        <taxon>Agaricineae</taxon>
        <taxon>Bolbitiaceae</taxon>
        <taxon>Cyclocybe</taxon>
    </lineage>
</organism>
<evidence type="ECO:0000256" key="1">
    <source>
        <dbReference type="SAM" id="Phobius"/>
    </source>
</evidence>
<keyword evidence="1" id="KW-0812">Transmembrane</keyword>
<accession>A0A8S0WZ43</accession>
<comment type="caution">
    <text evidence="2">The sequence shown here is derived from an EMBL/GenBank/DDBJ whole genome shotgun (WGS) entry which is preliminary data.</text>
</comment>
<feature type="transmembrane region" description="Helical" evidence="1">
    <location>
        <begin position="244"/>
        <end position="262"/>
    </location>
</feature>
<keyword evidence="1" id="KW-1133">Transmembrane helix</keyword>
<name>A0A8S0WZ43_CYCAE</name>
<proteinExistence type="predicted"/>